<dbReference type="GO" id="GO:0008757">
    <property type="term" value="F:S-adenosylmethionine-dependent methyltransferase activity"/>
    <property type="evidence" value="ECO:0007669"/>
    <property type="project" value="InterPro"/>
</dbReference>
<dbReference type="InterPro" id="IPR050903">
    <property type="entry name" value="Bact_Chemotaxis_MeTrfase"/>
</dbReference>
<keyword evidence="3" id="KW-0949">S-adenosyl-L-methionine</keyword>
<dbReference type="PANTHER" id="PTHR24422:SF19">
    <property type="entry name" value="CHEMOTAXIS PROTEIN METHYLTRANSFERASE"/>
    <property type="match status" value="1"/>
</dbReference>
<organism evidence="6 7">
    <name type="scientific">Archangium violaceum Cb vi76</name>
    <dbReference type="NCBI Taxonomy" id="1406225"/>
    <lineage>
        <taxon>Bacteria</taxon>
        <taxon>Pseudomonadati</taxon>
        <taxon>Myxococcota</taxon>
        <taxon>Myxococcia</taxon>
        <taxon>Myxococcales</taxon>
        <taxon>Cystobacterineae</taxon>
        <taxon>Archangiaceae</taxon>
        <taxon>Archangium</taxon>
    </lineage>
</organism>
<dbReference type="InterPro" id="IPR011990">
    <property type="entry name" value="TPR-like_helical_dom_sf"/>
</dbReference>
<dbReference type="CDD" id="cd02440">
    <property type="entry name" value="AdoMet_MTases"/>
    <property type="match status" value="1"/>
</dbReference>
<feature type="compositionally biased region" description="Polar residues" evidence="4">
    <location>
        <begin position="300"/>
        <end position="309"/>
    </location>
</feature>
<dbReference type="EMBL" id="JPMI01000220">
    <property type="protein sequence ID" value="KFA90239.1"/>
    <property type="molecule type" value="Genomic_DNA"/>
</dbReference>
<protein>
    <submittedName>
        <fullName evidence="6">Chemotaxis protein CheR</fullName>
    </submittedName>
</protein>
<proteinExistence type="predicted"/>
<dbReference type="Gene3D" id="3.40.50.150">
    <property type="entry name" value="Vaccinia Virus protein VP39"/>
    <property type="match status" value="1"/>
</dbReference>
<reference evidence="6 7" key="1">
    <citation type="submission" date="2014-07" db="EMBL/GenBank/DDBJ databases">
        <title>Draft Genome Sequence of Gephyronic Acid Producer, Cystobacter violaceus Strain Cb vi76.</title>
        <authorList>
            <person name="Stevens D.C."/>
            <person name="Young J."/>
            <person name="Carmichael R."/>
            <person name="Tan J."/>
            <person name="Taylor R.E."/>
        </authorList>
    </citation>
    <scope>NUCLEOTIDE SEQUENCE [LARGE SCALE GENOMIC DNA]</scope>
    <source>
        <strain evidence="6 7">Cb vi76</strain>
    </source>
</reference>
<gene>
    <name evidence="6" type="ORF">Q664_30210</name>
</gene>
<feature type="domain" description="CheR-type methyltransferase" evidence="5">
    <location>
        <begin position="10"/>
        <end position="244"/>
    </location>
</feature>
<keyword evidence="2" id="KW-0808">Transferase</keyword>
<feature type="region of interest" description="Disordered" evidence="4">
    <location>
        <begin position="264"/>
        <end position="339"/>
    </location>
</feature>
<dbReference type="SUPFAM" id="SSF53335">
    <property type="entry name" value="S-adenosyl-L-methionine-dependent methyltransferases"/>
    <property type="match status" value="1"/>
</dbReference>
<dbReference type="InterPro" id="IPR000780">
    <property type="entry name" value="CheR_MeTrfase"/>
</dbReference>
<keyword evidence="1" id="KW-0489">Methyltransferase</keyword>
<evidence type="ECO:0000256" key="4">
    <source>
        <dbReference type="SAM" id="MobiDB-lite"/>
    </source>
</evidence>
<dbReference type="InterPro" id="IPR022642">
    <property type="entry name" value="CheR_C"/>
</dbReference>
<dbReference type="PANTHER" id="PTHR24422">
    <property type="entry name" value="CHEMOTAXIS PROTEIN METHYLTRANSFERASE"/>
    <property type="match status" value="1"/>
</dbReference>
<name>A0A084SP54_9BACT</name>
<dbReference type="SUPFAM" id="SSF48452">
    <property type="entry name" value="TPR-like"/>
    <property type="match status" value="1"/>
</dbReference>
<dbReference type="Proteomes" id="UP000028547">
    <property type="component" value="Unassembled WGS sequence"/>
</dbReference>
<evidence type="ECO:0000256" key="1">
    <source>
        <dbReference type="ARBA" id="ARBA00022603"/>
    </source>
</evidence>
<dbReference type="PROSITE" id="PS50123">
    <property type="entry name" value="CHER"/>
    <property type="match status" value="1"/>
</dbReference>
<dbReference type="SMART" id="SM00138">
    <property type="entry name" value="MeTrc"/>
    <property type="match status" value="1"/>
</dbReference>
<sequence>MKEPARVERLDEATLSGLESVLRIACGMVLAPSVRPSLGTALHRAAESQGLPTADFLQRLLARDTAAVEAFIGYAVIGETYFFRHPEQLRELARMAPSHPGPFLVWSAGCASGEEPYSIAMTLLAAGLPPESIRVVGTDVSGRALERARQATYSPWSVRRMEPELERRFLTIRPESVGVPPEIRARVEFRRHNLVTDPPPVSGAQAVFCRNVLIYFPAEVIPSVLERLVRALAPGGWLFLAPAEVPFAKGMGLEEREVEGMPVLCKPIPGEPRSTPRAARSAPLRVLAPRAPSSPLRRVQTPSRATPASQEPAPVAQAIRGGPAMTPPPLPQASPGTPVAGSLEQALAAARAGQFDVAEEFARLAARELSPEAYLLLAMVAEGREDVQGAVAAVRKALYLEPQLAIAHAMLVALYGRLGQPEEAERARRNALRALEGLDDEHVLRGVEAMTAGGLRRALVPGVRQGKSGAR</sequence>
<evidence type="ECO:0000313" key="6">
    <source>
        <dbReference type="EMBL" id="KFA90239.1"/>
    </source>
</evidence>
<evidence type="ECO:0000256" key="3">
    <source>
        <dbReference type="ARBA" id="ARBA00022691"/>
    </source>
</evidence>
<dbReference type="PRINTS" id="PR00996">
    <property type="entry name" value="CHERMTFRASE"/>
</dbReference>
<evidence type="ECO:0000313" key="7">
    <source>
        <dbReference type="Proteomes" id="UP000028547"/>
    </source>
</evidence>
<dbReference type="GO" id="GO:0032259">
    <property type="term" value="P:methylation"/>
    <property type="evidence" value="ECO:0007669"/>
    <property type="project" value="UniProtKB-KW"/>
</dbReference>
<dbReference type="AlphaFoldDB" id="A0A084SP54"/>
<accession>A0A084SP54</accession>
<dbReference type="Gene3D" id="1.25.40.10">
    <property type="entry name" value="Tetratricopeptide repeat domain"/>
    <property type="match status" value="1"/>
</dbReference>
<evidence type="ECO:0000259" key="5">
    <source>
        <dbReference type="PROSITE" id="PS50123"/>
    </source>
</evidence>
<dbReference type="Pfam" id="PF01739">
    <property type="entry name" value="CheR"/>
    <property type="match status" value="1"/>
</dbReference>
<dbReference type="RefSeq" id="WP_043403204.1">
    <property type="nucleotide sequence ID" value="NZ_JPMI01000220.1"/>
</dbReference>
<dbReference type="InterPro" id="IPR029063">
    <property type="entry name" value="SAM-dependent_MTases_sf"/>
</dbReference>
<evidence type="ECO:0000256" key="2">
    <source>
        <dbReference type="ARBA" id="ARBA00022679"/>
    </source>
</evidence>
<comment type="caution">
    <text evidence="6">The sequence shown here is derived from an EMBL/GenBank/DDBJ whole genome shotgun (WGS) entry which is preliminary data.</text>
</comment>